<sequence length="136" mass="16039">MSTHPLSKRNDVPTYGNILNAIKHPMLNFAKSMARLKRCPYLKWKKFAFYDPNEYTYLKGRETDLDVESCLHGFLPLQFAKSMARLKRCPYLKWKKFAFYDPNEYAYLKGRETDLDVESCLHGFRMPSLGILRTTE</sequence>
<dbReference type="Proteomes" id="UP000036681">
    <property type="component" value="Unplaced"/>
</dbReference>
<organism evidence="1 2">
    <name type="scientific">Ascaris lumbricoides</name>
    <name type="common">Giant roundworm</name>
    <dbReference type="NCBI Taxonomy" id="6252"/>
    <lineage>
        <taxon>Eukaryota</taxon>
        <taxon>Metazoa</taxon>
        <taxon>Ecdysozoa</taxon>
        <taxon>Nematoda</taxon>
        <taxon>Chromadorea</taxon>
        <taxon>Rhabditida</taxon>
        <taxon>Spirurina</taxon>
        <taxon>Ascaridomorpha</taxon>
        <taxon>Ascaridoidea</taxon>
        <taxon>Ascarididae</taxon>
        <taxon>Ascaris</taxon>
    </lineage>
</organism>
<dbReference type="AlphaFoldDB" id="A0A0M3IA80"/>
<reference evidence="2" key="1">
    <citation type="submission" date="2017-02" db="UniProtKB">
        <authorList>
            <consortium name="WormBaseParasite"/>
        </authorList>
    </citation>
    <scope>IDENTIFICATION</scope>
</reference>
<accession>A0A0M3IA80</accession>
<name>A0A0M3IA80_ASCLU</name>
<dbReference type="WBParaSite" id="ALUE_0001444801-mRNA-1">
    <property type="protein sequence ID" value="ALUE_0001444801-mRNA-1"/>
    <property type="gene ID" value="ALUE_0001444801"/>
</dbReference>
<evidence type="ECO:0000313" key="1">
    <source>
        <dbReference type="Proteomes" id="UP000036681"/>
    </source>
</evidence>
<proteinExistence type="predicted"/>
<keyword evidence="1" id="KW-1185">Reference proteome</keyword>
<evidence type="ECO:0000313" key="2">
    <source>
        <dbReference type="WBParaSite" id="ALUE_0001444801-mRNA-1"/>
    </source>
</evidence>
<protein>
    <submittedName>
        <fullName evidence="2">DUF295 domain-containing protein</fullName>
    </submittedName>
</protein>